<protein>
    <submittedName>
        <fullName evidence="3">HU family DNA-binding protein</fullName>
    </submittedName>
</protein>
<dbReference type="InterPro" id="IPR010992">
    <property type="entry name" value="IHF-like_DNA-bd_dom_sf"/>
</dbReference>
<keyword evidence="2 3" id="KW-0238">DNA-binding</keyword>
<dbReference type="GO" id="GO:0030527">
    <property type="term" value="F:structural constituent of chromatin"/>
    <property type="evidence" value="ECO:0007669"/>
    <property type="project" value="InterPro"/>
</dbReference>
<dbReference type="InterPro" id="IPR000119">
    <property type="entry name" value="Hist_DNA-bd"/>
</dbReference>
<organism evidence="3 4">
    <name type="scientific">Crenobacter caeni</name>
    <dbReference type="NCBI Taxonomy" id="2705474"/>
    <lineage>
        <taxon>Bacteria</taxon>
        <taxon>Pseudomonadati</taxon>
        <taxon>Pseudomonadota</taxon>
        <taxon>Betaproteobacteria</taxon>
        <taxon>Neisseriales</taxon>
        <taxon>Neisseriaceae</taxon>
        <taxon>Crenobacter</taxon>
    </lineage>
</organism>
<evidence type="ECO:0000313" key="3">
    <source>
        <dbReference type="EMBL" id="NDV14101.1"/>
    </source>
</evidence>
<dbReference type="Proteomes" id="UP000482578">
    <property type="component" value="Unassembled WGS sequence"/>
</dbReference>
<dbReference type="Gene3D" id="4.10.520.10">
    <property type="entry name" value="IHF-like DNA-binding proteins"/>
    <property type="match status" value="1"/>
</dbReference>
<dbReference type="RefSeq" id="WP_163317677.1">
    <property type="nucleotide sequence ID" value="NZ_JAAGAA010000015.1"/>
</dbReference>
<sequence>MELAKELAARMNVDPSTIEEYFRQMAKLIEREISEKGEVAVPHLGRFERLTLPGGVRYDPQTRLPTMLPQTDTITFAPMIRARAYCSKVAQLNQCGVLHMF</sequence>
<dbReference type="GO" id="GO:0003677">
    <property type="term" value="F:DNA binding"/>
    <property type="evidence" value="ECO:0007669"/>
    <property type="project" value="UniProtKB-KW"/>
</dbReference>
<dbReference type="SUPFAM" id="SSF47729">
    <property type="entry name" value="IHF-like DNA-binding proteins"/>
    <property type="match status" value="1"/>
</dbReference>
<evidence type="ECO:0000313" key="4">
    <source>
        <dbReference type="Proteomes" id="UP000482578"/>
    </source>
</evidence>
<comment type="similarity">
    <text evidence="1">Belongs to the bacterial histone-like protein family.</text>
</comment>
<reference evidence="3 4" key="1">
    <citation type="submission" date="2020-02" db="EMBL/GenBank/DDBJ databases">
        <authorList>
            <person name="Yang Z."/>
        </authorList>
    </citation>
    <scope>NUCLEOTIDE SEQUENCE [LARGE SCALE GENOMIC DNA]</scope>
    <source>
        <strain evidence="3 4">HX-7-9</strain>
    </source>
</reference>
<gene>
    <name evidence="3" type="ORF">GZH52_15115</name>
</gene>
<dbReference type="Pfam" id="PF00216">
    <property type="entry name" value="Bac_DNA_binding"/>
    <property type="match status" value="1"/>
</dbReference>
<accession>A0A6B2KVB6</accession>
<dbReference type="EMBL" id="JAAGAA010000015">
    <property type="protein sequence ID" value="NDV14101.1"/>
    <property type="molecule type" value="Genomic_DNA"/>
</dbReference>
<keyword evidence="4" id="KW-1185">Reference proteome</keyword>
<evidence type="ECO:0000256" key="2">
    <source>
        <dbReference type="ARBA" id="ARBA00023125"/>
    </source>
</evidence>
<comment type="caution">
    <text evidence="3">The sequence shown here is derived from an EMBL/GenBank/DDBJ whole genome shotgun (WGS) entry which is preliminary data.</text>
</comment>
<dbReference type="AlphaFoldDB" id="A0A6B2KVB6"/>
<evidence type="ECO:0000256" key="1">
    <source>
        <dbReference type="ARBA" id="ARBA00010529"/>
    </source>
</evidence>
<proteinExistence type="inferred from homology"/>
<name>A0A6B2KVB6_9NEIS</name>